<keyword evidence="4" id="KW-1185">Reference proteome</keyword>
<feature type="transmembrane region" description="Helical" evidence="1">
    <location>
        <begin position="425"/>
        <end position="450"/>
    </location>
</feature>
<dbReference type="Proteomes" id="UP000297245">
    <property type="component" value="Unassembled WGS sequence"/>
</dbReference>
<feature type="transmembrane region" description="Helical" evidence="1">
    <location>
        <begin position="389"/>
        <end position="413"/>
    </location>
</feature>
<keyword evidence="1" id="KW-1133">Transmembrane helix</keyword>
<gene>
    <name evidence="3" type="ORF">K435DRAFT_681266</name>
</gene>
<dbReference type="AlphaFoldDB" id="A0A4S8LFC7"/>
<feature type="transmembrane region" description="Helical" evidence="1">
    <location>
        <begin position="92"/>
        <end position="115"/>
    </location>
</feature>
<organism evidence="3 4">
    <name type="scientific">Dendrothele bispora (strain CBS 962.96)</name>
    <dbReference type="NCBI Taxonomy" id="1314807"/>
    <lineage>
        <taxon>Eukaryota</taxon>
        <taxon>Fungi</taxon>
        <taxon>Dikarya</taxon>
        <taxon>Basidiomycota</taxon>
        <taxon>Agaricomycotina</taxon>
        <taxon>Agaricomycetes</taxon>
        <taxon>Agaricomycetidae</taxon>
        <taxon>Agaricales</taxon>
        <taxon>Agaricales incertae sedis</taxon>
        <taxon>Dendrothele</taxon>
    </lineage>
</organism>
<evidence type="ECO:0000256" key="2">
    <source>
        <dbReference type="SAM" id="SignalP"/>
    </source>
</evidence>
<evidence type="ECO:0000256" key="1">
    <source>
        <dbReference type="SAM" id="Phobius"/>
    </source>
</evidence>
<dbReference type="PANTHER" id="PTHR35043:SF7">
    <property type="entry name" value="TRANSCRIPTION FACTOR DOMAIN-CONTAINING PROTEIN"/>
    <property type="match status" value="1"/>
</dbReference>
<sequence length="473" mass="54095">MLFLLLLTHLFSLDPAYAALANDSFASISFDSSSRIDPCANTGNQRTIEEIVYSSIAVIFTCTWVAIHPNIPMTFDSEGEKVIETSFGMHPAVFVLQDFLLTLVALIAPELIIFWAMRQWFASREIQTRYKGFRWTNVHGFFYLMGGFILTWDGKEYGYRTYIHEGETRGRARLLLDHLLNNKIITITEEEIMDRSKRDALAKFIAISQTVWFIVQCIIRGAEGLAITNLEILTLSFAMLNFVTYFFWRNKPQRVCYPIKISQLLVSSAAQNNRDNEDSGGASFDSKKSYLSTVCHEIKSDFKEKVFNDTEGPTGVKNTAIKAVIALFYPVSALLHQVSLLIEGHSYYRTGLKKDPRTLYVVVFSLASVFGLIHCLPWYFHFPTDQEQMLWRVCALLVTVLPITFIPMIDVIRKVIQSLPYPLRWFFAMFVLVSPMYIAARIILLVLALIEFRALSPSAYQAVQWSTFIPHLN</sequence>
<dbReference type="OrthoDB" id="3061561at2759"/>
<feature type="transmembrane region" description="Helical" evidence="1">
    <location>
        <begin position="51"/>
        <end position="71"/>
    </location>
</feature>
<dbReference type="EMBL" id="ML179440">
    <property type="protein sequence ID" value="THU87664.1"/>
    <property type="molecule type" value="Genomic_DNA"/>
</dbReference>
<feature type="transmembrane region" description="Helical" evidence="1">
    <location>
        <begin position="135"/>
        <end position="152"/>
    </location>
</feature>
<reference evidence="3 4" key="1">
    <citation type="journal article" date="2019" name="Nat. Ecol. Evol.">
        <title>Megaphylogeny resolves global patterns of mushroom evolution.</title>
        <authorList>
            <person name="Varga T."/>
            <person name="Krizsan K."/>
            <person name="Foldi C."/>
            <person name="Dima B."/>
            <person name="Sanchez-Garcia M."/>
            <person name="Sanchez-Ramirez S."/>
            <person name="Szollosi G.J."/>
            <person name="Szarkandi J.G."/>
            <person name="Papp V."/>
            <person name="Albert L."/>
            <person name="Andreopoulos W."/>
            <person name="Angelini C."/>
            <person name="Antonin V."/>
            <person name="Barry K.W."/>
            <person name="Bougher N.L."/>
            <person name="Buchanan P."/>
            <person name="Buyck B."/>
            <person name="Bense V."/>
            <person name="Catcheside P."/>
            <person name="Chovatia M."/>
            <person name="Cooper J."/>
            <person name="Damon W."/>
            <person name="Desjardin D."/>
            <person name="Finy P."/>
            <person name="Geml J."/>
            <person name="Haridas S."/>
            <person name="Hughes K."/>
            <person name="Justo A."/>
            <person name="Karasinski D."/>
            <person name="Kautmanova I."/>
            <person name="Kiss B."/>
            <person name="Kocsube S."/>
            <person name="Kotiranta H."/>
            <person name="LaButti K.M."/>
            <person name="Lechner B.E."/>
            <person name="Liimatainen K."/>
            <person name="Lipzen A."/>
            <person name="Lukacs Z."/>
            <person name="Mihaltcheva S."/>
            <person name="Morgado L.N."/>
            <person name="Niskanen T."/>
            <person name="Noordeloos M.E."/>
            <person name="Ohm R.A."/>
            <person name="Ortiz-Santana B."/>
            <person name="Ovrebo C."/>
            <person name="Racz N."/>
            <person name="Riley R."/>
            <person name="Savchenko A."/>
            <person name="Shiryaev A."/>
            <person name="Soop K."/>
            <person name="Spirin V."/>
            <person name="Szebenyi C."/>
            <person name="Tomsovsky M."/>
            <person name="Tulloss R.E."/>
            <person name="Uehling J."/>
            <person name="Grigoriev I.V."/>
            <person name="Vagvolgyi C."/>
            <person name="Papp T."/>
            <person name="Martin F.M."/>
            <person name="Miettinen O."/>
            <person name="Hibbett D.S."/>
            <person name="Nagy L.G."/>
        </authorList>
    </citation>
    <scope>NUCLEOTIDE SEQUENCE [LARGE SCALE GENOMIC DNA]</scope>
    <source>
        <strain evidence="3 4">CBS 962.96</strain>
    </source>
</reference>
<feature type="transmembrane region" description="Helical" evidence="1">
    <location>
        <begin position="225"/>
        <end position="248"/>
    </location>
</feature>
<feature type="transmembrane region" description="Helical" evidence="1">
    <location>
        <begin position="359"/>
        <end position="383"/>
    </location>
</feature>
<keyword evidence="2" id="KW-0732">Signal</keyword>
<evidence type="ECO:0000313" key="4">
    <source>
        <dbReference type="Proteomes" id="UP000297245"/>
    </source>
</evidence>
<protein>
    <recommendedName>
        <fullName evidence="5">Fungal pheromone STE3G-protein-coupled receptor</fullName>
    </recommendedName>
</protein>
<proteinExistence type="predicted"/>
<name>A0A4S8LFC7_DENBC</name>
<keyword evidence="1" id="KW-0472">Membrane</keyword>
<accession>A0A4S8LFC7</accession>
<evidence type="ECO:0000313" key="3">
    <source>
        <dbReference type="EMBL" id="THU87664.1"/>
    </source>
</evidence>
<feature type="chain" id="PRO_5020873651" description="Fungal pheromone STE3G-protein-coupled receptor" evidence="2">
    <location>
        <begin position="19"/>
        <end position="473"/>
    </location>
</feature>
<dbReference type="PANTHER" id="PTHR35043">
    <property type="entry name" value="TRANSCRIPTION FACTOR DOMAIN-CONTAINING PROTEIN"/>
    <property type="match status" value="1"/>
</dbReference>
<keyword evidence="1" id="KW-0812">Transmembrane</keyword>
<feature type="signal peptide" evidence="2">
    <location>
        <begin position="1"/>
        <end position="18"/>
    </location>
</feature>
<evidence type="ECO:0008006" key="5">
    <source>
        <dbReference type="Google" id="ProtNLM"/>
    </source>
</evidence>